<feature type="domain" description="CobQ/CobB/MinD/ParA nucleotide binding" evidence="2">
    <location>
        <begin position="271"/>
        <end position="383"/>
    </location>
</feature>
<dbReference type="EMBL" id="JAUZMZ010000092">
    <property type="protein sequence ID" value="MEE2033645.1"/>
    <property type="molecule type" value="Genomic_DNA"/>
</dbReference>
<dbReference type="Proteomes" id="UP001331936">
    <property type="component" value="Unassembled WGS sequence"/>
</dbReference>
<keyword evidence="4" id="KW-1185">Reference proteome</keyword>
<feature type="compositionally biased region" description="Basic and acidic residues" evidence="1">
    <location>
        <begin position="139"/>
        <end position="159"/>
    </location>
</feature>
<reference evidence="3 4" key="1">
    <citation type="submission" date="2023-08" db="EMBL/GenBank/DDBJ databases">
        <authorList>
            <person name="Girao M."/>
            <person name="Carvalho M.F."/>
        </authorList>
    </citation>
    <scope>NUCLEOTIDE SEQUENCE [LARGE SCALE GENOMIC DNA]</scope>
    <source>
        <strain evidence="3 4">CC-R104</strain>
    </source>
</reference>
<dbReference type="RefSeq" id="WP_330153038.1">
    <property type="nucleotide sequence ID" value="NZ_JAUZMZ010000092.1"/>
</dbReference>
<dbReference type="SUPFAM" id="SSF52540">
    <property type="entry name" value="P-loop containing nucleoside triphosphate hydrolases"/>
    <property type="match status" value="1"/>
</dbReference>
<organism evidence="3 4">
    <name type="scientific">Rhodococcus chondri</name>
    <dbReference type="NCBI Taxonomy" id="3065941"/>
    <lineage>
        <taxon>Bacteria</taxon>
        <taxon>Bacillati</taxon>
        <taxon>Actinomycetota</taxon>
        <taxon>Actinomycetes</taxon>
        <taxon>Mycobacteriales</taxon>
        <taxon>Nocardiaceae</taxon>
        <taxon>Rhodococcus</taxon>
    </lineage>
</organism>
<feature type="region of interest" description="Disordered" evidence="1">
    <location>
        <begin position="1"/>
        <end position="70"/>
    </location>
</feature>
<comment type="caution">
    <text evidence="3">The sequence shown here is derived from an EMBL/GenBank/DDBJ whole genome shotgun (WGS) entry which is preliminary data.</text>
</comment>
<evidence type="ECO:0000256" key="1">
    <source>
        <dbReference type="SAM" id="MobiDB-lite"/>
    </source>
</evidence>
<gene>
    <name evidence="3" type="ORF">Q8814_16215</name>
</gene>
<dbReference type="InterPro" id="IPR050625">
    <property type="entry name" value="ParA/MinD_ATPase"/>
</dbReference>
<feature type="compositionally biased region" description="Low complexity" evidence="1">
    <location>
        <begin position="167"/>
        <end position="186"/>
    </location>
</feature>
<evidence type="ECO:0000313" key="4">
    <source>
        <dbReference type="Proteomes" id="UP001331936"/>
    </source>
</evidence>
<dbReference type="InterPro" id="IPR027417">
    <property type="entry name" value="P-loop_NTPase"/>
</dbReference>
<dbReference type="Gene3D" id="3.40.50.300">
    <property type="entry name" value="P-loop containing nucleotide triphosphate hydrolases"/>
    <property type="match status" value="1"/>
</dbReference>
<sequence>MTRDEPSHTLPAWLQDEPQPDTSVSASAPRRVLRRATRAAATPGSRAPAVESPPSMAQRTAERPDLDSETVVAVSDTCDPVGAVQPVAGATANPLVASVPFGAASTRATRSPADEREVKPPETECLPAELSEVQPSEVRQPEPHQAAAERRDAADRDDAGSDCPVAGSSTTTSPDTTGTDTTGPDTAVPVEEQTPDETRWPAGSFDHQPSNLDLASGVLVRRSRRSPSGGWRRSVHRFSGGLLNPGESADGSHHDELVARIRQPIGGDYRIAVLSLKGGVGKTTTTVGLGSTFASLRGDCVIAVDANPDFGTLAQRIPQQTDATVRDLLAAAPRIERYSDVRAHTSQAPSRLEVLGSERDPAVSEAFSEDDYRRIIDILQVFYNIILTDCGTGIMHSAMRGVLDLANALVLVGSPAVDGARSAAATLDWLQAHGFDGLVERTVVVISSPRPGTSNIDMGAVTDHFLTRCRAVQVVPFDEHLAEGAEIDLNLLRPATRRAFVELAAMVADDFPALSGRHAAQR</sequence>
<feature type="region of interest" description="Disordered" evidence="1">
    <location>
        <begin position="95"/>
        <end position="211"/>
    </location>
</feature>
<evidence type="ECO:0000313" key="3">
    <source>
        <dbReference type="EMBL" id="MEE2033645.1"/>
    </source>
</evidence>
<feature type="compositionally biased region" description="Low complexity" evidence="1">
    <location>
        <begin position="38"/>
        <end position="50"/>
    </location>
</feature>
<proteinExistence type="predicted"/>
<dbReference type="PANTHER" id="PTHR43384:SF14">
    <property type="entry name" value="ESX-1 SECRETION-ASSOCIATED PROTEIN ESPI"/>
    <property type="match status" value="1"/>
</dbReference>
<name>A0ABU7JUF1_9NOCA</name>
<dbReference type="InterPro" id="IPR002586">
    <property type="entry name" value="CobQ/CobB/MinD/ParA_Nub-bd_dom"/>
</dbReference>
<feature type="compositionally biased region" description="Basic and acidic residues" evidence="1">
    <location>
        <begin position="112"/>
        <end position="122"/>
    </location>
</feature>
<dbReference type="Pfam" id="PF01656">
    <property type="entry name" value="CbiA"/>
    <property type="match status" value="1"/>
</dbReference>
<protein>
    <submittedName>
        <fullName evidence="3">AAA family ATPase</fullName>
    </submittedName>
</protein>
<accession>A0ABU7JUF1</accession>
<evidence type="ECO:0000259" key="2">
    <source>
        <dbReference type="Pfam" id="PF01656"/>
    </source>
</evidence>
<dbReference type="PANTHER" id="PTHR43384">
    <property type="entry name" value="SEPTUM SITE-DETERMINING PROTEIN MIND HOMOLOG, CHLOROPLASTIC-RELATED"/>
    <property type="match status" value="1"/>
</dbReference>